<dbReference type="PANTHER" id="PTHR11010:SF23">
    <property type="entry name" value="SERINE PEPTIDASE"/>
    <property type="match status" value="1"/>
</dbReference>
<evidence type="ECO:0000256" key="2">
    <source>
        <dbReference type="ARBA" id="ARBA00022670"/>
    </source>
</evidence>
<dbReference type="Pfam" id="PF05577">
    <property type="entry name" value="Peptidase_S28"/>
    <property type="match status" value="1"/>
</dbReference>
<keyword evidence="2" id="KW-0645">Protease</keyword>
<evidence type="ECO:0000256" key="4">
    <source>
        <dbReference type="ARBA" id="ARBA00022801"/>
    </source>
</evidence>
<accession>A0AAJ0CW74</accession>
<dbReference type="InterPro" id="IPR008758">
    <property type="entry name" value="Peptidase_S28"/>
</dbReference>
<dbReference type="GO" id="GO:0006508">
    <property type="term" value="P:proteolysis"/>
    <property type="evidence" value="ECO:0007669"/>
    <property type="project" value="UniProtKB-KW"/>
</dbReference>
<comment type="caution">
    <text evidence="6">The sequence shown here is derived from an EMBL/GenBank/DDBJ whole genome shotgun (WGS) entry which is preliminary data.</text>
</comment>
<name>A0AAJ0CW74_9HYPO</name>
<proteinExistence type="inferred from homology"/>
<protein>
    <recommendedName>
        <fullName evidence="8">Serine peptidase</fullName>
    </recommendedName>
</protein>
<keyword evidence="3" id="KW-0732">Signal</keyword>
<keyword evidence="4" id="KW-0378">Hydrolase</keyword>
<keyword evidence="5" id="KW-0325">Glycoprotein</keyword>
<evidence type="ECO:0000256" key="1">
    <source>
        <dbReference type="ARBA" id="ARBA00011079"/>
    </source>
</evidence>
<evidence type="ECO:0000256" key="5">
    <source>
        <dbReference type="ARBA" id="ARBA00023180"/>
    </source>
</evidence>
<dbReference type="SUPFAM" id="SSF53474">
    <property type="entry name" value="alpha/beta-Hydrolases"/>
    <property type="match status" value="1"/>
</dbReference>
<dbReference type="InterPro" id="IPR029058">
    <property type="entry name" value="AB_hydrolase_fold"/>
</dbReference>
<comment type="similarity">
    <text evidence="1">Belongs to the peptidase S28 family.</text>
</comment>
<reference evidence="6" key="1">
    <citation type="submission" date="2023-06" db="EMBL/GenBank/DDBJ databases">
        <title>Conoideocrella luteorostrata (Hypocreales: Clavicipitaceae), a potential biocontrol fungus for elongate hemlock scale in United States Christmas tree production areas.</title>
        <authorList>
            <person name="Barrett H."/>
            <person name="Lovett B."/>
            <person name="Macias A.M."/>
            <person name="Stajich J.E."/>
            <person name="Kasson M.T."/>
        </authorList>
    </citation>
    <scope>NUCLEOTIDE SEQUENCE</scope>
    <source>
        <strain evidence="6">ARSEF 14590</strain>
    </source>
</reference>
<organism evidence="6 7">
    <name type="scientific">Conoideocrella luteorostrata</name>
    <dbReference type="NCBI Taxonomy" id="1105319"/>
    <lineage>
        <taxon>Eukaryota</taxon>
        <taxon>Fungi</taxon>
        <taxon>Dikarya</taxon>
        <taxon>Ascomycota</taxon>
        <taxon>Pezizomycotina</taxon>
        <taxon>Sordariomycetes</taxon>
        <taxon>Hypocreomycetidae</taxon>
        <taxon>Hypocreales</taxon>
        <taxon>Clavicipitaceae</taxon>
        <taxon>Conoideocrella</taxon>
    </lineage>
</organism>
<dbReference type="GO" id="GO:0008239">
    <property type="term" value="F:dipeptidyl-peptidase activity"/>
    <property type="evidence" value="ECO:0007669"/>
    <property type="project" value="TreeGrafter"/>
</dbReference>
<dbReference type="Proteomes" id="UP001251528">
    <property type="component" value="Unassembled WGS sequence"/>
</dbReference>
<dbReference type="PANTHER" id="PTHR11010">
    <property type="entry name" value="PROTEASE S28 PRO-X CARBOXYPEPTIDASE-RELATED"/>
    <property type="match status" value="1"/>
</dbReference>
<dbReference type="Gene3D" id="3.40.50.1820">
    <property type="entry name" value="alpha/beta hydrolase"/>
    <property type="match status" value="2"/>
</dbReference>
<gene>
    <name evidence="6" type="ORF">QQS21_003285</name>
</gene>
<dbReference type="EMBL" id="JASWJB010000042">
    <property type="protein sequence ID" value="KAK2606354.1"/>
    <property type="molecule type" value="Genomic_DNA"/>
</dbReference>
<sequence length="590" mass="65492">MPLSLSSRSRALARWIEKVPLAISGADPPQLTPSRDRDALGANVIRRGTLSSIFESDGMRLSVFAAAVAALAGSVNGLHAKQELGYIPLIPEDAESPRGISKRATNPNIKAATFQQLIDHKNPSLGTFTQRYWYNAEFYKGPGAPIILNAPGEYASDNFVGYTTNLTLPGVFAQTNGGAALILEHRYWGKSSPYQTLTTESLQYLTLDQSVQDLIYFAKNVDLPFDPQGTSKPDKAPWVLSGCSYPGALAAWTQDLAPGTYWAYHCSSAVVETIGDYWQYFAPIDQAMPKNCSTDMKKINSYVQKVLTTGTDDAKKYLKSKFGFTNIADDDFVSAIIGALPSWQSQQFYSGYGTIFRVCDWVEGFWPGSNQTTAPGPEGAGLCKSLKGFAKFWREYQLPGPGACGDNTTSCYDSHDQNAPMYKDTSVENPYNRQWMWFLCNEAFEYWQAGSLQSTVGYPAPIYNVEYFRKQCPLFFPEVNGHQVGMVKGVRAEDVNRRTGGWDNVNTTRLLWVNGEYDPWRSASVASDFRPGGPFKGDEERPSYVIPKAAHCNDMIVRNAAVNEGAKKVVDAEVKKMKEWVDAFYKQKKE</sequence>
<dbReference type="AlphaFoldDB" id="A0AAJ0CW74"/>
<evidence type="ECO:0000256" key="3">
    <source>
        <dbReference type="ARBA" id="ARBA00022729"/>
    </source>
</evidence>
<keyword evidence="7" id="KW-1185">Reference proteome</keyword>
<evidence type="ECO:0008006" key="8">
    <source>
        <dbReference type="Google" id="ProtNLM"/>
    </source>
</evidence>
<evidence type="ECO:0000313" key="7">
    <source>
        <dbReference type="Proteomes" id="UP001251528"/>
    </source>
</evidence>
<dbReference type="GO" id="GO:0070008">
    <property type="term" value="F:serine-type exopeptidase activity"/>
    <property type="evidence" value="ECO:0007669"/>
    <property type="project" value="InterPro"/>
</dbReference>
<evidence type="ECO:0000313" key="6">
    <source>
        <dbReference type="EMBL" id="KAK2606354.1"/>
    </source>
</evidence>